<sequence length="133" mass="15123">MKKLLLGLMATGLVSGCSYVSTYGVHGKLLGTEQQIVQCEYEAALDTLQQFTVVGSNKEKSQAFKYMGVVYQEKMDLEAFNHTVDRFLFSEMGRGESRAQIIMEWNEARREIREIRLYELGRAECATDFTTTS</sequence>
<dbReference type="Proteomes" id="UP000071641">
    <property type="component" value="Unassembled WGS sequence"/>
</dbReference>
<dbReference type="PROSITE" id="PS51257">
    <property type="entry name" value="PROKAR_LIPOPROTEIN"/>
    <property type="match status" value="1"/>
</dbReference>
<evidence type="ECO:0008006" key="3">
    <source>
        <dbReference type="Google" id="ProtNLM"/>
    </source>
</evidence>
<keyword evidence="2" id="KW-1185">Reference proteome</keyword>
<evidence type="ECO:0000313" key="2">
    <source>
        <dbReference type="Proteomes" id="UP000071641"/>
    </source>
</evidence>
<gene>
    <name evidence="1" type="ORF">GCE9029_01293</name>
</gene>
<reference evidence="2" key="1">
    <citation type="submission" date="2016-02" db="EMBL/GenBank/DDBJ databases">
        <authorList>
            <person name="Rodrigo-Torres Lidia"/>
            <person name="Arahal R.David."/>
        </authorList>
    </citation>
    <scope>NUCLEOTIDE SEQUENCE [LARGE SCALE GENOMIC DNA]</scope>
    <source>
        <strain evidence="2">CECT 9029</strain>
    </source>
</reference>
<name>A0A128EYB3_9GAMM</name>
<accession>A0A128EYB3</accession>
<dbReference type="AlphaFoldDB" id="A0A128EYB3"/>
<evidence type="ECO:0000313" key="1">
    <source>
        <dbReference type="EMBL" id="CZF79164.1"/>
    </source>
</evidence>
<dbReference type="RefSeq" id="WP_062661859.1">
    <property type="nucleotide sequence ID" value="NZ_FIZX01000001.1"/>
</dbReference>
<proteinExistence type="predicted"/>
<dbReference type="EMBL" id="FIZX01000001">
    <property type="protein sequence ID" value="CZF79164.1"/>
    <property type="molecule type" value="Genomic_DNA"/>
</dbReference>
<organism evidence="1 2">
    <name type="scientific">Grimontia celer</name>
    <dbReference type="NCBI Taxonomy" id="1796497"/>
    <lineage>
        <taxon>Bacteria</taxon>
        <taxon>Pseudomonadati</taxon>
        <taxon>Pseudomonadota</taxon>
        <taxon>Gammaproteobacteria</taxon>
        <taxon>Vibrionales</taxon>
        <taxon>Vibrionaceae</taxon>
        <taxon>Grimontia</taxon>
    </lineage>
</organism>
<protein>
    <recommendedName>
        <fullName evidence="3">Lipoprotein</fullName>
    </recommendedName>
</protein>
<dbReference type="OrthoDB" id="5917178at2"/>
<dbReference type="STRING" id="1796497.GCE9029_01293"/>